<dbReference type="InterPro" id="IPR020843">
    <property type="entry name" value="ER"/>
</dbReference>
<name>A0ABR3Y514_9PEZI</name>
<dbReference type="PANTHER" id="PTHR45348:SF6">
    <property type="entry name" value="TRANS-ENOYL REDUCTASE APDC"/>
    <property type="match status" value="1"/>
</dbReference>
<dbReference type="InterPro" id="IPR011032">
    <property type="entry name" value="GroES-like_sf"/>
</dbReference>
<dbReference type="Pfam" id="PF00107">
    <property type="entry name" value="ADH_zinc_N"/>
    <property type="match status" value="1"/>
</dbReference>
<protein>
    <submittedName>
        <fullName evidence="5">Secondary metabolism biosynthetic enzyme</fullName>
    </submittedName>
</protein>
<keyword evidence="2" id="KW-0521">NADP</keyword>
<dbReference type="InterPro" id="IPR013154">
    <property type="entry name" value="ADH-like_N"/>
</dbReference>
<dbReference type="Gene3D" id="3.40.50.720">
    <property type="entry name" value="NAD(P)-binding Rossmann-like Domain"/>
    <property type="match status" value="1"/>
</dbReference>
<dbReference type="Pfam" id="PF08240">
    <property type="entry name" value="ADH_N"/>
    <property type="match status" value="1"/>
</dbReference>
<evidence type="ECO:0000256" key="2">
    <source>
        <dbReference type="ARBA" id="ARBA00022857"/>
    </source>
</evidence>
<organism evidence="5 6">
    <name type="scientific">Diaporthe australafricana</name>
    <dbReference type="NCBI Taxonomy" id="127596"/>
    <lineage>
        <taxon>Eukaryota</taxon>
        <taxon>Fungi</taxon>
        <taxon>Dikarya</taxon>
        <taxon>Ascomycota</taxon>
        <taxon>Pezizomycotina</taxon>
        <taxon>Sordariomycetes</taxon>
        <taxon>Sordariomycetidae</taxon>
        <taxon>Diaporthales</taxon>
        <taxon>Diaporthaceae</taxon>
        <taxon>Diaporthe</taxon>
    </lineage>
</organism>
<dbReference type="InterPro" id="IPR013149">
    <property type="entry name" value="ADH-like_C"/>
</dbReference>
<keyword evidence="6" id="KW-1185">Reference proteome</keyword>
<evidence type="ECO:0000313" key="5">
    <source>
        <dbReference type="EMBL" id="KAL1882814.1"/>
    </source>
</evidence>
<proteinExistence type="inferred from homology"/>
<dbReference type="InterPro" id="IPR036291">
    <property type="entry name" value="NAD(P)-bd_dom_sf"/>
</dbReference>
<sequence length="362" mass="38477">MMSKPYLPTSRQAVIEDVDGKPKIAEIPMPELIPGTVLIKTEVVALNPSDYKMGASFPSPGAVIGNDFAGTVIAVAEGTETEIKPGDIVFGGSHGSNPGNPESGAFATYVRAPADVVLRLYPESRLTMKSAATFGVALATCSLSLWGQDALGLQATPYEPSAERFPVLVYGGSTATGTVAIQLLKLSGLDPIATCSPRNFDLVRAAGATAVFDYADPHSMDRIKEYTKGQLKNVLDCISDPQSVEFCYNAIARVGGRYVSLEYVPDELLARRRAVNASFVMAYEIVGEEVKLPGAYGKPADDVKRELGASCFAMFEGLLREGKLRPHPIEQLERGLHGVLDGLALLKSGSVSGRKLVAVLSP</sequence>
<dbReference type="SUPFAM" id="SSF50129">
    <property type="entry name" value="GroES-like"/>
    <property type="match status" value="1"/>
</dbReference>
<comment type="caution">
    <text evidence="5">The sequence shown here is derived from an EMBL/GenBank/DDBJ whole genome shotgun (WGS) entry which is preliminary data.</text>
</comment>
<dbReference type="EMBL" id="JAWRVE010000003">
    <property type="protein sequence ID" value="KAL1882814.1"/>
    <property type="molecule type" value="Genomic_DNA"/>
</dbReference>
<comment type="similarity">
    <text evidence="1">Belongs to the zinc-containing alcohol dehydrogenase family.</text>
</comment>
<keyword evidence="3" id="KW-0560">Oxidoreductase</keyword>
<dbReference type="InterPro" id="IPR047122">
    <property type="entry name" value="Trans-enoyl_RdTase-like"/>
</dbReference>
<feature type="domain" description="Enoyl reductase (ER)" evidence="4">
    <location>
        <begin position="17"/>
        <end position="357"/>
    </location>
</feature>
<dbReference type="SUPFAM" id="SSF51735">
    <property type="entry name" value="NAD(P)-binding Rossmann-fold domains"/>
    <property type="match status" value="1"/>
</dbReference>
<dbReference type="SMART" id="SM00829">
    <property type="entry name" value="PKS_ER"/>
    <property type="match status" value="1"/>
</dbReference>
<dbReference type="Gene3D" id="3.90.180.10">
    <property type="entry name" value="Medium-chain alcohol dehydrogenases, catalytic domain"/>
    <property type="match status" value="1"/>
</dbReference>
<gene>
    <name evidence="5" type="primary">IFR1</name>
    <name evidence="5" type="ORF">Daus18300_000452</name>
</gene>
<accession>A0ABR3Y514</accession>
<evidence type="ECO:0000313" key="6">
    <source>
        <dbReference type="Proteomes" id="UP001583177"/>
    </source>
</evidence>
<evidence type="ECO:0000256" key="3">
    <source>
        <dbReference type="ARBA" id="ARBA00023002"/>
    </source>
</evidence>
<dbReference type="CDD" id="cd08249">
    <property type="entry name" value="enoyl_reductase_like"/>
    <property type="match status" value="1"/>
</dbReference>
<reference evidence="5 6" key="1">
    <citation type="journal article" date="2024" name="IMA Fungus">
        <title>IMA Genome - F19 : A genome assembly and annotation guide to empower mycologists, including annotated draft genome sequences of Ceratocystis pirilliformis, Diaporthe australafricana, Fusarium ophioides, Paecilomyces lecythidis, and Sporothrix stenoceras.</title>
        <authorList>
            <person name="Aylward J."/>
            <person name="Wilson A.M."/>
            <person name="Visagie C.M."/>
            <person name="Spraker J."/>
            <person name="Barnes I."/>
            <person name="Buitendag C."/>
            <person name="Ceriani C."/>
            <person name="Del Mar Angel L."/>
            <person name="du Plessis D."/>
            <person name="Fuchs T."/>
            <person name="Gasser K."/>
            <person name="Kramer D."/>
            <person name="Li W."/>
            <person name="Munsamy K."/>
            <person name="Piso A."/>
            <person name="Price J.L."/>
            <person name="Sonnekus B."/>
            <person name="Thomas C."/>
            <person name="van der Nest A."/>
            <person name="van Dijk A."/>
            <person name="van Heerden A."/>
            <person name="van Vuuren N."/>
            <person name="Yilmaz N."/>
            <person name="Duong T.A."/>
            <person name="van der Merwe N.A."/>
            <person name="Wingfield M.J."/>
            <person name="Wingfield B.D."/>
        </authorList>
    </citation>
    <scope>NUCLEOTIDE SEQUENCE [LARGE SCALE GENOMIC DNA]</scope>
    <source>
        <strain evidence="5 6">CMW 18300</strain>
    </source>
</reference>
<evidence type="ECO:0000259" key="4">
    <source>
        <dbReference type="SMART" id="SM00829"/>
    </source>
</evidence>
<evidence type="ECO:0000256" key="1">
    <source>
        <dbReference type="ARBA" id="ARBA00008072"/>
    </source>
</evidence>
<dbReference type="PANTHER" id="PTHR45348">
    <property type="entry name" value="HYPOTHETICAL OXIDOREDUCTASE (EUROFUNG)"/>
    <property type="match status" value="1"/>
</dbReference>
<dbReference type="Proteomes" id="UP001583177">
    <property type="component" value="Unassembled WGS sequence"/>
</dbReference>